<dbReference type="GO" id="GO:0016740">
    <property type="term" value="F:transferase activity"/>
    <property type="evidence" value="ECO:0007669"/>
    <property type="project" value="UniProtKB-ARBA"/>
</dbReference>
<sequence>MALITKAIKGTKDVLPSEVYKNQYIESTCLTVAENFGYKEMRTPVLEHTELFQRGVGDTTDVVQKEMYTFDDKGGRSITLRPEGTAGAARSFLENGLSNEALPQKICYLTSCYRYEKPQAGRLREFHQFGIECFGATSPLADAEMIALAKQIFDELGVKDLHLELNSIGCPTCRAEYHKALKEYFASRVNELCDTCRDRLDRNPMRILDCKSPVCSEIAKDAPVVLDYLCDECKEHFEKTKSYLDAMNIEYIVNPQIVRGLDYYTKTVFEFVADSIGAQGTVCGGGRYDGLIEELGGQHTPSLGFGMGLERLQLVMEAQGCEFPEPSRPDLFIVAMGDKATLKAVEIAKDMRDEGYSVVYDLNGRSLRAQMKYADKISAKYNVVIGDNEVNTKSAVLKDMATGEQSNISLETFVSGFYSITLDSQLKDLEINGEAFDFNSLFLGGQNND</sequence>
<dbReference type="InterPro" id="IPR006195">
    <property type="entry name" value="aa-tRNA-synth_II"/>
</dbReference>
<dbReference type="SUPFAM" id="SSF52954">
    <property type="entry name" value="Class II aaRS ABD-related"/>
    <property type="match status" value="1"/>
</dbReference>
<proteinExistence type="inferred from homology"/>
<reference evidence="14 15" key="1">
    <citation type="submission" date="2017-02" db="EMBL/GenBank/DDBJ databases">
        <authorList>
            <person name="Peterson S.W."/>
        </authorList>
    </citation>
    <scope>NUCLEOTIDE SEQUENCE [LARGE SCALE GENOMIC DNA]</scope>
    <source>
        <strain evidence="14 15">ATCC 51222</strain>
    </source>
</reference>
<keyword evidence="7 11" id="KW-0067">ATP-binding</keyword>
<dbReference type="Gene3D" id="3.30.930.10">
    <property type="entry name" value="Bira Bifunctional Protein, Domain 2"/>
    <property type="match status" value="1"/>
</dbReference>
<feature type="binding site" evidence="12">
    <location>
        <begin position="83"/>
        <end position="85"/>
    </location>
    <ligand>
        <name>L-histidine</name>
        <dbReference type="ChEBI" id="CHEBI:57595"/>
    </ligand>
</feature>
<feature type="domain" description="Aminoacyl-transfer RNA synthetases class-II family profile" evidence="13">
    <location>
        <begin position="34"/>
        <end position="324"/>
    </location>
</feature>
<dbReference type="InterPro" id="IPR033656">
    <property type="entry name" value="HisRS_anticodon"/>
</dbReference>
<dbReference type="InterPro" id="IPR004516">
    <property type="entry name" value="HisRS/HisZ"/>
</dbReference>
<protein>
    <recommendedName>
        <fullName evidence="11">Histidine--tRNA ligase</fullName>
        <ecNumber evidence="11">6.1.1.21</ecNumber>
    </recommendedName>
    <alternativeName>
        <fullName evidence="11">Histidyl-tRNA synthetase</fullName>
        <shortName evidence="11">HisRS</shortName>
    </alternativeName>
</protein>
<feature type="binding site" evidence="12">
    <location>
        <begin position="263"/>
        <end position="264"/>
    </location>
    <ligand>
        <name>L-histidine</name>
        <dbReference type="ChEBI" id="CHEBI:57595"/>
    </ligand>
</feature>
<dbReference type="InterPro" id="IPR036621">
    <property type="entry name" value="Anticodon-bd_dom_sf"/>
</dbReference>
<dbReference type="GO" id="GO:0006427">
    <property type="term" value="P:histidyl-tRNA aminoacylation"/>
    <property type="evidence" value="ECO:0007669"/>
    <property type="project" value="UniProtKB-UniRule"/>
</dbReference>
<dbReference type="GO" id="GO:0005737">
    <property type="term" value="C:cytoplasm"/>
    <property type="evidence" value="ECO:0007669"/>
    <property type="project" value="UniProtKB-SubCell"/>
</dbReference>
<dbReference type="EMBL" id="FUWW01000002">
    <property type="protein sequence ID" value="SJZ37093.1"/>
    <property type="molecule type" value="Genomic_DNA"/>
</dbReference>
<dbReference type="RefSeq" id="WP_078767787.1">
    <property type="nucleotide sequence ID" value="NZ_FUWW01000002.1"/>
</dbReference>
<dbReference type="Proteomes" id="UP000190657">
    <property type="component" value="Unassembled WGS sequence"/>
</dbReference>
<dbReference type="Gene3D" id="3.40.50.800">
    <property type="entry name" value="Anticodon-binding domain"/>
    <property type="match status" value="1"/>
</dbReference>
<evidence type="ECO:0000256" key="3">
    <source>
        <dbReference type="ARBA" id="ARBA00011738"/>
    </source>
</evidence>
<dbReference type="Pfam" id="PF03129">
    <property type="entry name" value="HGTP_anticodon"/>
    <property type="match status" value="1"/>
</dbReference>
<feature type="binding site" evidence="12">
    <location>
        <position position="114"/>
    </location>
    <ligand>
        <name>L-histidine</name>
        <dbReference type="ChEBI" id="CHEBI:57595"/>
    </ligand>
</feature>
<dbReference type="NCBIfam" id="TIGR00442">
    <property type="entry name" value="hisS"/>
    <property type="match status" value="1"/>
</dbReference>
<dbReference type="PIRSF" id="PIRSF001549">
    <property type="entry name" value="His-tRNA_synth"/>
    <property type="match status" value="1"/>
</dbReference>
<keyword evidence="15" id="KW-1185">Reference proteome</keyword>
<comment type="similarity">
    <text evidence="2 11">Belongs to the class-II aminoacyl-tRNA synthetase family.</text>
</comment>
<name>A0A1T4K425_9FIRM</name>
<dbReference type="GO" id="GO:0005524">
    <property type="term" value="F:ATP binding"/>
    <property type="evidence" value="ECO:0007669"/>
    <property type="project" value="UniProtKB-UniRule"/>
</dbReference>
<evidence type="ECO:0000313" key="15">
    <source>
        <dbReference type="Proteomes" id="UP000190657"/>
    </source>
</evidence>
<dbReference type="SUPFAM" id="SSF55681">
    <property type="entry name" value="Class II aaRS and biotin synthetases"/>
    <property type="match status" value="1"/>
</dbReference>
<evidence type="ECO:0000256" key="2">
    <source>
        <dbReference type="ARBA" id="ARBA00008226"/>
    </source>
</evidence>
<comment type="subcellular location">
    <subcellularLocation>
        <location evidence="1 11">Cytoplasm</location>
    </subcellularLocation>
</comment>
<dbReference type="PANTHER" id="PTHR43707">
    <property type="entry name" value="HISTIDYL-TRNA SYNTHETASE"/>
    <property type="match status" value="1"/>
</dbReference>
<feature type="binding site" evidence="12">
    <location>
        <position position="128"/>
    </location>
    <ligand>
        <name>L-histidine</name>
        <dbReference type="ChEBI" id="CHEBI:57595"/>
    </ligand>
</feature>
<evidence type="ECO:0000313" key="14">
    <source>
        <dbReference type="EMBL" id="SJZ37093.1"/>
    </source>
</evidence>
<keyword evidence="9 11" id="KW-0030">Aminoacyl-tRNA synthetase</keyword>
<keyword evidence="6 11" id="KW-0547">Nucleotide-binding</keyword>
<evidence type="ECO:0000256" key="6">
    <source>
        <dbReference type="ARBA" id="ARBA00022741"/>
    </source>
</evidence>
<evidence type="ECO:0000256" key="7">
    <source>
        <dbReference type="ARBA" id="ARBA00022840"/>
    </source>
</evidence>
<dbReference type="InterPro" id="IPR015807">
    <property type="entry name" value="His-tRNA-ligase"/>
</dbReference>
<keyword evidence="4 11" id="KW-0963">Cytoplasm</keyword>
<dbReference type="OrthoDB" id="9800814at2"/>
<evidence type="ECO:0000256" key="5">
    <source>
        <dbReference type="ARBA" id="ARBA00022598"/>
    </source>
</evidence>
<dbReference type="CDD" id="cd00859">
    <property type="entry name" value="HisRS_anticodon"/>
    <property type="match status" value="1"/>
</dbReference>
<dbReference type="InterPro" id="IPR041715">
    <property type="entry name" value="HisRS-like_core"/>
</dbReference>
<evidence type="ECO:0000256" key="9">
    <source>
        <dbReference type="ARBA" id="ARBA00023146"/>
    </source>
</evidence>
<dbReference type="GO" id="GO:0140096">
    <property type="term" value="F:catalytic activity, acting on a protein"/>
    <property type="evidence" value="ECO:0007669"/>
    <property type="project" value="UniProtKB-ARBA"/>
</dbReference>
<feature type="binding site" evidence="12">
    <location>
        <position position="132"/>
    </location>
    <ligand>
        <name>L-histidine</name>
        <dbReference type="ChEBI" id="CHEBI:57595"/>
    </ligand>
</feature>
<comment type="catalytic activity">
    <reaction evidence="10 11">
        <text>tRNA(His) + L-histidine + ATP = L-histidyl-tRNA(His) + AMP + diphosphate + H(+)</text>
        <dbReference type="Rhea" id="RHEA:17313"/>
        <dbReference type="Rhea" id="RHEA-COMP:9665"/>
        <dbReference type="Rhea" id="RHEA-COMP:9689"/>
        <dbReference type="ChEBI" id="CHEBI:15378"/>
        <dbReference type="ChEBI" id="CHEBI:30616"/>
        <dbReference type="ChEBI" id="CHEBI:33019"/>
        <dbReference type="ChEBI" id="CHEBI:57595"/>
        <dbReference type="ChEBI" id="CHEBI:78442"/>
        <dbReference type="ChEBI" id="CHEBI:78527"/>
        <dbReference type="ChEBI" id="CHEBI:456215"/>
        <dbReference type="EC" id="6.1.1.21"/>
    </reaction>
</comment>
<evidence type="ECO:0000256" key="1">
    <source>
        <dbReference type="ARBA" id="ARBA00004496"/>
    </source>
</evidence>
<dbReference type="FunFam" id="3.30.930.10:FF:000005">
    <property type="entry name" value="Histidine--tRNA ligase"/>
    <property type="match status" value="1"/>
</dbReference>
<keyword evidence="5 11" id="KW-0436">Ligase</keyword>
<evidence type="ECO:0000256" key="10">
    <source>
        <dbReference type="ARBA" id="ARBA00047639"/>
    </source>
</evidence>
<organism evidence="14 15">
    <name type="scientific">Eubacterium coprostanoligenes</name>
    <dbReference type="NCBI Taxonomy" id="290054"/>
    <lineage>
        <taxon>Bacteria</taxon>
        <taxon>Bacillati</taxon>
        <taxon>Bacillota</taxon>
        <taxon>Clostridia</taxon>
        <taxon>Eubacteriales</taxon>
        <taxon>Eubacteriaceae</taxon>
        <taxon>Eubacterium</taxon>
    </lineage>
</organism>
<dbReference type="PANTHER" id="PTHR43707:SF1">
    <property type="entry name" value="HISTIDINE--TRNA LIGASE, MITOCHONDRIAL-RELATED"/>
    <property type="match status" value="1"/>
</dbReference>
<dbReference type="EC" id="6.1.1.21" evidence="11"/>
<evidence type="ECO:0000256" key="8">
    <source>
        <dbReference type="ARBA" id="ARBA00022917"/>
    </source>
</evidence>
<dbReference type="InterPro" id="IPR045864">
    <property type="entry name" value="aa-tRNA-synth_II/BPL/LPL"/>
</dbReference>
<dbReference type="InterPro" id="IPR004154">
    <property type="entry name" value="Anticodon-bd"/>
</dbReference>
<dbReference type="CDD" id="cd00773">
    <property type="entry name" value="HisRS-like_core"/>
    <property type="match status" value="1"/>
</dbReference>
<keyword evidence="8 11" id="KW-0648">Protein biosynthesis</keyword>
<dbReference type="GO" id="GO:0004821">
    <property type="term" value="F:histidine-tRNA ligase activity"/>
    <property type="evidence" value="ECO:0007669"/>
    <property type="project" value="UniProtKB-UniRule"/>
</dbReference>
<dbReference type="STRING" id="290054.SAMN02745114_00286"/>
<dbReference type="HAMAP" id="MF_00127">
    <property type="entry name" value="His_tRNA_synth"/>
    <property type="match status" value="1"/>
</dbReference>
<evidence type="ECO:0000256" key="4">
    <source>
        <dbReference type="ARBA" id="ARBA00022490"/>
    </source>
</evidence>
<comment type="subunit">
    <text evidence="3 11">Homodimer.</text>
</comment>
<evidence type="ECO:0000256" key="11">
    <source>
        <dbReference type="HAMAP-Rule" id="MF_00127"/>
    </source>
</evidence>
<dbReference type="Pfam" id="PF13393">
    <property type="entry name" value="tRNA-synt_His"/>
    <property type="match status" value="1"/>
</dbReference>
<gene>
    <name evidence="11" type="primary">hisS</name>
    <name evidence="14" type="ORF">SAMN02745114_00286</name>
</gene>
<dbReference type="AlphaFoldDB" id="A0A1T4K425"/>
<dbReference type="PROSITE" id="PS50862">
    <property type="entry name" value="AA_TRNA_LIGASE_II"/>
    <property type="match status" value="1"/>
</dbReference>
<evidence type="ECO:0000256" key="12">
    <source>
        <dbReference type="PIRSR" id="PIRSR001549-1"/>
    </source>
</evidence>
<accession>A0A1T4K425</accession>
<evidence type="ECO:0000259" key="13">
    <source>
        <dbReference type="PROSITE" id="PS50862"/>
    </source>
</evidence>
<feature type="binding site" evidence="12">
    <location>
        <position position="259"/>
    </location>
    <ligand>
        <name>L-histidine</name>
        <dbReference type="ChEBI" id="CHEBI:57595"/>
    </ligand>
</feature>